<evidence type="ECO:0000256" key="3">
    <source>
        <dbReference type="ARBA" id="ARBA00022452"/>
    </source>
</evidence>
<dbReference type="Pfam" id="PF13715">
    <property type="entry name" value="CarbopepD_reg_2"/>
    <property type="match status" value="1"/>
</dbReference>
<protein>
    <recommendedName>
        <fullName evidence="9">TonB-dependent receptor plug domain-containing protein</fullName>
    </recommendedName>
</protein>
<keyword evidence="5" id="KW-0732">Signal</keyword>
<comment type="subcellular location">
    <subcellularLocation>
        <location evidence="1 8">Cell outer membrane</location>
        <topology evidence="1 8">Multi-pass membrane protein</topology>
    </subcellularLocation>
</comment>
<proteinExistence type="inferred from homology"/>
<feature type="non-terminal residue" evidence="10">
    <location>
        <position position="705"/>
    </location>
</feature>
<evidence type="ECO:0000256" key="7">
    <source>
        <dbReference type="ARBA" id="ARBA00023237"/>
    </source>
</evidence>
<reference evidence="10" key="1">
    <citation type="journal article" date="2020" name="mSystems">
        <title>Genome- and Community-Level Interaction Insights into Carbon Utilization and Element Cycling Functions of Hydrothermarchaeota in Hydrothermal Sediment.</title>
        <authorList>
            <person name="Zhou Z."/>
            <person name="Liu Y."/>
            <person name="Xu W."/>
            <person name="Pan J."/>
            <person name="Luo Z.H."/>
            <person name="Li M."/>
        </authorList>
    </citation>
    <scope>NUCLEOTIDE SEQUENCE [LARGE SCALE GENOMIC DNA]</scope>
    <source>
        <strain evidence="10">HyVt-577</strain>
    </source>
</reference>
<keyword evidence="2 8" id="KW-0813">Transport</keyword>
<dbReference type="PANTHER" id="PTHR30069">
    <property type="entry name" value="TONB-DEPENDENT OUTER MEMBRANE RECEPTOR"/>
    <property type="match status" value="1"/>
</dbReference>
<dbReference type="PROSITE" id="PS52016">
    <property type="entry name" value="TONB_DEPENDENT_REC_3"/>
    <property type="match status" value="1"/>
</dbReference>
<keyword evidence="7 8" id="KW-0998">Cell outer membrane</keyword>
<dbReference type="SUPFAM" id="SSF56935">
    <property type="entry name" value="Porins"/>
    <property type="match status" value="1"/>
</dbReference>
<keyword evidence="3 8" id="KW-1134">Transmembrane beta strand</keyword>
<keyword evidence="4 8" id="KW-0812">Transmembrane</keyword>
<dbReference type="GO" id="GO:0015344">
    <property type="term" value="F:siderophore uptake transmembrane transporter activity"/>
    <property type="evidence" value="ECO:0007669"/>
    <property type="project" value="TreeGrafter"/>
</dbReference>
<evidence type="ECO:0000256" key="2">
    <source>
        <dbReference type="ARBA" id="ARBA00022448"/>
    </source>
</evidence>
<dbReference type="EMBL" id="DRQG01000132">
    <property type="protein sequence ID" value="HGY56826.1"/>
    <property type="molecule type" value="Genomic_DNA"/>
</dbReference>
<evidence type="ECO:0000259" key="9">
    <source>
        <dbReference type="Pfam" id="PF07715"/>
    </source>
</evidence>
<dbReference type="Proteomes" id="UP000885779">
    <property type="component" value="Unassembled WGS sequence"/>
</dbReference>
<dbReference type="InterPro" id="IPR012910">
    <property type="entry name" value="Plug_dom"/>
</dbReference>
<sequence>MMMKRILLLVLFVNGFLFAGNTGKIAGYVLDKNTGEPLVGANVFIKNTSLGASTDIEGAYYILQVPPGTYELVAEYVGYRKITIRNVQVHSDLTVQINIEMESEAMQADEIVIVAERPLIQHDVTSTRTSTTREEMRSAPGVDNALDMFRMQAGAITNIAPQNIQLNSGVKLQVRDESIKDVHIRGGRGGEILYMVDGVPVTHPLYGGRSVLDLNVNDVDEVELLTGGFNAEYGQAQSGVINITTRSGKDYYEGGIEYKTDAWHPFGPSYNTDYLTFFIGGPEIINKYLLSNIGLKLPGQLSFFLSGNGTITDTEYNNFRRRDRISVMGFTFNERQNNTGNLNAKLDWFLSPQIKFALSYHGSWNTWSRFDWLWKNHPDNTVDYSRSNNHIAFKFNHTLSKSTFYNVYLGYLDVSYKSSLFGKRPGDFWTFYSDSLDSVGYSYDEWERLYPGQKPDAAEPVPGPQPDEVTGFFTDEGFETYWRDDFTRTFSFRGDITSQITRSHLLKAGMELQFHDLQYVDIQDGGQVFSGYGKWKYEDGEAAPPPPGPFKEFGQNRWVFYTKPVIGGFFVQDKFEHESLIINAGIRLDFLRQGDEIFDPDYREMWEKRTGQKADWNRYNVKISPRFGVSYPISERSVMFFSYGHFTQLPELQFMYRDPYSYNLIGNPHLDYEQSVLYEFGFTNQFADDWAIDVKSYTKDISKQV</sequence>
<dbReference type="GO" id="GO:0044718">
    <property type="term" value="P:siderophore transmembrane transport"/>
    <property type="evidence" value="ECO:0007669"/>
    <property type="project" value="TreeGrafter"/>
</dbReference>
<dbReference type="PANTHER" id="PTHR30069:SF29">
    <property type="entry name" value="HEMOGLOBIN AND HEMOGLOBIN-HAPTOGLOBIN-BINDING PROTEIN 1-RELATED"/>
    <property type="match status" value="1"/>
</dbReference>
<comment type="similarity">
    <text evidence="8">Belongs to the TonB-dependent receptor family.</text>
</comment>
<evidence type="ECO:0000256" key="4">
    <source>
        <dbReference type="ARBA" id="ARBA00022692"/>
    </source>
</evidence>
<gene>
    <name evidence="10" type="ORF">ENK44_14055</name>
</gene>
<comment type="caution">
    <text evidence="10">The sequence shown here is derived from an EMBL/GenBank/DDBJ whole genome shotgun (WGS) entry which is preliminary data.</text>
</comment>
<dbReference type="Gene3D" id="2.170.130.10">
    <property type="entry name" value="TonB-dependent receptor, plug domain"/>
    <property type="match status" value="1"/>
</dbReference>
<dbReference type="Pfam" id="PF07715">
    <property type="entry name" value="Plug"/>
    <property type="match status" value="1"/>
</dbReference>
<dbReference type="InterPro" id="IPR037066">
    <property type="entry name" value="Plug_dom_sf"/>
</dbReference>
<name>A0A7V4U2J9_CALAY</name>
<evidence type="ECO:0000256" key="8">
    <source>
        <dbReference type="PROSITE-ProRule" id="PRU01360"/>
    </source>
</evidence>
<dbReference type="AlphaFoldDB" id="A0A7V4U2J9"/>
<organism evidence="10">
    <name type="scientific">Caldithrix abyssi</name>
    <dbReference type="NCBI Taxonomy" id="187145"/>
    <lineage>
        <taxon>Bacteria</taxon>
        <taxon>Pseudomonadati</taxon>
        <taxon>Calditrichota</taxon>
        <taxon>Calditrichia</taxon>
        <taxon>Calditrichales</taxon>
        <taxon>Calditrichaceae</taxon>
        <taxon>Caldithrix</taxon>
    </lineage>
</organism>
<accession>A0A7V4U2J9</accession>
<dbReference type="Gene3D" id="2.60.40.1120">
    <property type="entry name" value="Carboxypeptidase-like, regulatory domain"/>
    <property type="match status" value="1"/>
</dbReference>
<evidence type="ECO:0000256" key="6">
    <source>
        <dbReference type="ARBA" id="ARBA00023136"/>
    </source>
</evidence>
<feature type="domain" description="TonB-dependent receptor plug" evidence="9">
    <location>
        <begin position="123"/>
        <end position="239"/>
    </location>
</feature>
<dbReference type="SUPFAM" id="SSF49464">
    <property type="entry name" value="Carboxypeptidase regulatory domain-like"/>
    <property type="match status" value="1"/>
</dbReference>
<keyword evidence="6 8" id="KW-0472">Membrane</keyword>
<evidence type="ECO:0000313" key="10">
    <source>
        <dbReference type="EMBL" id="HGY56826.1"/>
    </source>
</evidence>
<dbReference type="Gene3D" id="2.40.170.20">
    <property type="entry name" value="TonB-dependent receptor, beta-barrel domain"/>
    <property type="match status" value="1"/>
</dbReference>
<dbReference type="InterPro" id="IPR008969">
    <property type="entry name" value="CarboxyPept-like_regulatory"/>
</dbReference>
<evidence type="ECO:0000256" key="5">
    <source>
        <dbReference type="ARBA" id="ARBA00022729"/>
    </source>
</evidence>
<dbReference type="InterPro" id="IPR039426">
    <property type="entry name" value="TonB-dep_rcpt-like"/>
</dbReference>
<dbReference type="GO" id="GO:0009279">
    <property type="term" value="C:cell outer membrane"/>
    <property type="evidence" value="ECO:0007669"/>
    <property type="project" value="UniProtKB-SubCell"/>
</dbReference>
<dbReference type="InterPro" id="IPR036942">
    <property type="entry name" value="Beta-barrel_TonB_sf"/>
</dbReference>
<evidence type="ECO:0000256" key="1">
    <source>
        <dbReference type="ARBA" id="ARBA00004571"/>
    </source>
</evidence>